<feature type="domain" description="PLD phosphodiesterase" evidence="6">
    <location>
        <begin position="168"/>
        <end position="195"/>
    </location>
</feature>
<dbReference type="PANTHER" id="PTHR21248">
    <property type="entry name" value="CARDIOLIPIN SYNTHASE"/>
    <property type="match status" value="1"/>
</dbReference>
<evidence type="ECO:0000256" key="2">
    <source>
        <dbReference type="ARBA" id="ARBA00004613"/>
    </source>
</evidence>
<dbReference type="Proteomes" id="UP001320702">
    <property type="component" value="Unassembled WGS sequence"/>
</dbReference>
<sequence>MVWLKWLAAGLVLLLLTWLAARAVFAVPNAEDRPSQTALAFDPTTTLAPRAQEALDGHPGQSGVLPLADGQGALLSRLKLADAAERSIDAMYYIWHDDASGMLLLDALRRAAQRGVRVRLLLDDNGIAGMDPVLAALNAMPNFSVRLFNPSTVRRPKMLGYVLYPLRMNRRMHNKAFIVDGAAAIVGGRNIGDEYFAVGDVPAYLDLDVLGVGTVVGDTTSIFDDYWNSQPVLALEQVIDGPGDIDALDRAIAEMPPAPEQDITAAERLSRGSADLEWTAVRVVADDPAKGIGRVDRDQLMITRLARIIRQVDSNLDLISAYFVPGKAGAAFFSGLAQDGRRVRILTNSWQATDVPMVHAGYVKYRRELLEAGVSLYELKPLEDQPQGRAELGSSGLSGGSLHAKTFSVDDARVFIGSFNFDPRSALLNCEMGFLIESPAIAASGTKAMTDRLIPRSFQPVLTRDGAMVWRSPDGQGREQLHEHEPGLGVGNRVLVYVLNLLPIEWLL</sequence>
<accession>A0ABT2K496</accession>
<dbReference type="EMBL" id="JANAVZ010000001">
    <property type="protein sequence ID" value="MCT4331360.1"/>
    <property type="molecule type" value="Genomic_DNA"/>
</dbReference>
<comment type="subcellular location">
    <subcellularLocation>
        <location evidence="2">Secreted</location>
    </subcellularLocation>
</comment>
<organism evidence="7 8">
    <name type="scientific">Paracoccus maritimus</name>
    <dbReference type="NCBI Taxonomy" id="2933292"/>
    <lineage>
        <taxon>Bacteria</taxon>
        <taxon>Pseudomonadati</taxon>
        <taxon>Pseudomonadota</taxon>
        <taxon>Alphaproteobacteria</taxon>
        <taxon>Rhodobacterales</taxon>
        <taxon>Paracoccaceae</taxon>
        <taxon>Paracoccus</taxon>
    </lineage>
</organism>
<evidence type="ECO:0000256" key="3">
    <source>
        <dbReference type="ARBA" id="ARBA00018392"/>
    </source>
</evidence>
<evidence type="ECO:0000256" key="4">
    <source>
        <dbReference type="ARBA" id="ARBA00022525"/>
    </source>
</evidence>
<keyword evidence="8" id="KW-1185">Reference proteome</keyword>
<dbReference type="Gene3D" id="3.30.870.10">
    <property type="entry name" value="Endonuclease Chain A"/>
    <property type="match status" value="2"/>
</dbReference>
<keyword evidence="4" id="KW-0964">Secreted</keyword>
<dbReference type="InterPro" id="IPR001736">
    <property type="entry name" value="PLipase_D/transphosphatidylase"/>
</dbReference>
<evidence type="ECO:0000256" key="5">
    <source>
        <dbReference type="ARBA" id="ARBA00029594"/>
    </source>
</evidence>
<dbReference type="CDD" id="cd09113">
    <property type="entry name" value="PLDc_ymdC_like_2"/>
    <property type="match status" value="1"/>
</dbReference>
<protein>
    <recommendedName>
        <fullName evidence="3">Phospholipase D</fullName>
    </recommendedName>
    <alternativeName>
        <fullName evidence="5">Choline phosphatase</fullName>
    </alternativeName>
</protein>
<evidence type="ECO:0000256" key="1">
    <source>
        <dbReference type="ARBA" id="ARBA00003145"/>
    </source>
</evidence>
<proteinExistence type="predicted"/>
<evidence type="ECO:0000313" key="7">
    <source>
        <dbReference type="EMBL" id="MCT4331360.1"/>
    </source>
</evidence>
<dbReference type="RefSeq" id="WP_260275281.1">
    <property type="nucleotide sequence ID" value="NZ_JANAVZ010000001.1"/>
</dbReference>
<comment type="caution">
    <text evidence="7">The sequence shown here is derived from an EMBL/GenBank/DDBJ whole genome shotgun (WGS) entry which is preliminary data.</text>
</comment>
<dbReference type="PANTHER" id="PTHR21248:SF12">
    <property type="entry name" value="CARDIOLIPIN SYNTHASE C"/>
    <property type="match status" value="1"/>
</dbReference>
<dbReference type="PROSITE" id="PS50035">
    <property type="entry name" value="PLD"/>
    <property type="match status" value="2"/>
</dbReference>
<evidence type="ECO:0000313" key="8">
    <source>
        <dbReference type="Proteomes" id="UP001320702"/>
    </source>
</evidence>
<feature type="domain" description="PLD phosphodiesterase" evidence="6">
    <location>
        <begin position="398"/>
        <end position="425"/>
    </location>
</feature>
<dbReference type="CDD" id="cd09111">
    <property type="entry name" value="PLDc_ymdC_like_1"/>
    <property type="match status" value="1"/>
</dbReference>
<evidence type="ECO:0000259" key="6">
    <source>
        <dbReference type="PROSITE" id="PS50035"/>
    </source>
</evidence>
<dbReference type="SMART" id="SM00155">
    <property type="entry name" value="PLDc"/>
    <property type="match status" value="2"/>
</dbReference>
<dbReference type="InterPro" id="IPR025202">
    <property type="entry name" value="PLD-like_dom"/>
</dbReference>
<reference evidence="7 8" key="1">
    <citation type="submission" date="2022-04" db="EMBL/GenBank/DDBJ databases">
        <title>Paracoccus sp. YLB-12 draft genome sequence.</title>
        <authorList>
            <person name="Yu L."/>
        </authorList>
    </citation>
    <scope>NUCLEOTIDE SEQUENCE [LARGE SCALE GENOMIC DNA]</scope>
    <source>
        <strain evidence="7 8">YLB-12</strain>
    </source>
</reference>
<gene>
    <name evidence="7" type="ORF">MU516_00595</name>
</gene>
<name>A0ABT2K496_9RHOB</name>
<comment type="function">
    <text evidence="1">Could be a virulence factor.</text>
</comment>
<dbReference type="Pfam" id="PF13091">
    <property type="entry name" value="PLDc_2"/>
    <property type="match status" value="2"/>
</dbReference>
<dbReference type="SUPFAM" id="SSF56024">
    <property type="entry name" value="Phospholipase D/nuclease"/>
    <property type="match status" value="2"/>
</dbReference>